<evidence type="ECO:0000313" key="1">
    <source>
        <dbReference type="EMBL" id="KKM19900.1"/>
    </source>
</evidence>
<feature type="non-terminal residue" evidence="1">
    <location>
        <position position="1"/>
    </location>
</feature>
<comment type="caution">
    <text evidence="1">The sequence shown here is derived from an EMBL/GenBank/DDBJ whole genome shotgun (WGS) entry which is preliminary data.</text>
</comment>
<dbReference type="EMBL" id="LAZR01013882">
    <property type="protein sequence ID" value="KKM19900.1"/>
    <property type="molecule type" value="Genomic_DNA"/>
</dbReference>
<reference evidence="1" key="1">
    <citation type="journal article" date="2015" name="Nature">
        <title>Complex archaea that bridge the gap between prokaryotes and eukaryotes.</title>
        <authorList>
            <person name="Spang A."/>
            <person name="Saw J.H."/>
            <person name="Jorgensen S.L."/>
            <person name="Zaremba-Niedzwiedzka K."/>
            <person name="Martijn J."/>
            <person name="Lind A.E."/>
            <person name="van Eijk R."/>
            <person name="Schleper C."/>
            <person name="Guy L."/>
            <person name="Ettema T.J."/>
        </authorList>
    </citation>
    <scope>NUCLEOTIDE SEQUENCE</scope>
</reference>
<name>A0A0F9KX28_9ZZZZ</name>
<sequence>SIMDRIFHDIHVLTYSIITERSILNLLDKDVEGK</sequence>
<protein>
    <submittedName>
        <fullName evidence="1">Uncharacterized protein</fullName>
    </submittedName>
</protein>
<accession>A0A0F9KX28</accession>
<gene>
    <name evidence="1" type="ORF">LCGC14_1650990</name>
</gene>
<proteinExistence type="predicted"/>
<dbReference type="AlphaFoldDB" id="A0A0F9KX28"/>
<organism evidence="1">
    <name type="scientific">marine sediment metagenome</name>
    <dbReference type="NCBI Taxonomy" id="412755"/>
    <lineage>
        <taxon>unclassified sequences</taxon>
        <taxon>metagenomes</taxon>
        <taxon>ecological metagenomes</taxon>
    </lineage>
</organism>